<dbReference type="EMBL" id="JAELUP010000117">
    <property type="protein sequence ID" value="MBJ6364217.1"/>
    <property type="molecule type" value="Genomic_DNA"/>
</dbReference>
<proteinExistence type="predicted"/>
<dbReference type="AlphaFoldDB" id="A0A934J3S8"/>
<sequence length="127" mass="13501">MLETKRNFAADRAIIEAATEGPWTADGCYVEIPDDSYVGGRGPLAYGGVEGGPENATFIAAARTGWPAALDRIAELEAELSEVSAELATEISDYDRLQGILVDIVDKLQILAKKVNANGSEKVESTT</sequence>
<comment type="caution">
    <text evidence="1">The sequence shown here is derived from an EMBL/GenBank/DDBJ whole genome shotgun (WGS) entry which is preliminary data.</text>
</comment>
<organism evidence="1 2">
    <name type="scientific">Paenibacillus roseus</name>
    <dbReference type="NCBI Taxonomy" id="2798579"/>
    <lineage>
        <taxon>Bacteria</taxon>
        <taxon>Bacillati</taxon>
        <taxon>Bacillota</taxon>
        <taxon>Bacilli</taxon>
        <taxon>Bacillales</taxon>
        <taxon>Paenibacillaceae</taxon>
        <taxon>Paenibacillus</taxon>
    </lineage>
</organism>
<dbReference type="RefSeq" id="WP_199021813.1">
    <property type="nucleotide sequence ID" value="NZ_JAELUP010000117.1"/>
</dbReference>
<accession>A0A934J3S8</accession>
<keyword evidence="2" id="KW-1185">Reference proteome</keyword>
<reference evidence="1" key="1">
    <citation type="submission" date="2020-12" db="EMBL/GenBank/DDBJ databases">
        <authorList>
            <person name="Huq M.A."/>
        </authorList>
    </citation>
    <scope>NUCLEOTIDE SEQUENCE</scope>
    <source>
        <strain evidence="1">MAHUQ-46</strain>
    </source>
</reference>
<gene>
    <name evidence="1" type="ORF">JFN88_23655</name>
</gene>
<evidence type="ECO:0000313" key="1">
    <source>
        <dbReference type="EMBL" id="MBJ6364217.1"/>
    </source>
</evidence>
<evidence type="ECO:0000313" key="2">
    <source>
        <dbReference type="Proteomes" id="UP000640274"/>
    </source>
</evidence>
<dbReference type="Proteomes" id="UP000640274">
    <property type="component" value="Unassembled WGS sequence"/>
</dbReference>
<name>A0A934J3S8_9BACL</name>
<protein>
    <submittedName>
        <fullName evidence="1">Uncharacterized protein</fullName>
    </submittedName>
</protein>